<protein>
    <recommendedName>
        <fullName evidence="2">3-hydroxyisobutyryl-CoA hydrolase</fullName>
        <ecNumber evidence="2">3.1.2.4</ecNumber>
    </recommendedName>
</protein>
<dbReference type="GO" id="GO:0003860">
    <property type="term" value="F:3-hydroxyisobutyryl-CoA hydrolase activity"/>
    <property type="evidence" value="ECO:0007669"/>
    <property type="project" value="UniProtKB-EC"/>
</dbReference>
<proteinExistence type="predicted"/>
<dbReference type="InterPro" id="IPR029045">
    <property type="entry name" value="ClpP/crotonase-like_dom_sf"/>
</dbReference>
<comment type="caution">
    <text evidence="6">The sequence shown here is derived from an EMBL/GenBank/DDBJ whole genome shotgun (WGS) entry which is preliminary data.</text>
</comment>
<evidence type="ECO:0000313" key="7">
    <source>
        <dbReference type="Proteomes" id="UP000278673"/>
    </source>
</evidence>
<dbReference type="EC" id="3.1.2.4" evidence="2"/>
<reference evidence="6 7" key="1">
    <citation type="submission" date="2018-10" db="EMBL/GenBank/DDBJ databases">
        <title>Isolation, diversity and antifungal activity of actinobacteria from wheat.</title>
        <authorList>
            <person name="Han C."/>
        </authorList>
    </citation>
    <scope>NUCLEOTIDE SEQUENCE [LARGE SCALE GENOMIC DNA]</scope>
    <source>
        <strain evidence="6 7">NEAU-YY642</strain>
    </source>
</reference>
<dbReference type="GO" id="GO:0005829">
    <property type="term" value="C:cytosol"/>
    <property type="evidence" value="ECO:0007669"/>
    <property type="project" value="TreeGrafter"/>
</dbReference>
<dbReference type="InterPro" id="IPR045004">
    <property type="entry name" value="ECH_dom"/>
</dbReference>
<evidence type="ECO:0000256" key="4">
    <source>
        <dbReference type="SAM" id="MobiDB-lite"/>
    </source>
</evidence>
<evidence type="ECO:0000256" key="2">
    <source>
        <dbReference type="ARBA" id="ARBA00011915"/>
    </source>
</evidence>
<dbReference type="PANTHER" id="PTHR43176:SF3">
    <property type="entry name" value="3-HYDROXYISOBUTYRYL-COA HYDROLASE, MITOCHONDRIAL"/>
    <property type="match status" value="1"/>
</dbReference>
<feature type="compositionally biased region" description="Basic and acidic residues" evidence="4">
    <location>
        <begin position="49"/>
        <end position="58"/>
    </location>
</feature>
<evidence type="ECO:0000259" key="5">
    <source>
        <dbReference type="Pfam" id="PF16113"/>
    </source>
</evidence>
<comment type="catalytic activity">
    <reaction evidence="1">
        <text>3-hydroxy-2-methylpropanoyl-CoA + H2O = 3-hydroxy-2-methylpropanoate + CoA + H(+)</text>
        <dbReference type="Rhea" id="RHEA:20888"/>
        <dbReference type="ChEBI" id="CHEBI:11805"/>
        <dbReference type="ChEBI" id="CHEBI:15377"/>
        <dbReference type="ChEBI" id="CHEBI:15378"/>
        <dbReference type="ChEBI" id="CHEBI:57287"/>
        <dbReference type="ChEBI" id="CHEBI:57340"/>
        <dbReference type="EC" id="3.1.2.4"/>
    </reaction>
</comment>
<name>A0A3M2LTB0_9ACTN</name>
<dbReference type="PANTHER" id="PTHR43176">
    <property type="entry name" value="3-HYDROXYISOBUTYRYL-COA HYDROLASE-RELATED"/>
    <property type="match status" value="1"/>
</dbReference>
<dbReference type="AlphaFoldDB" id="A0A3M2LTB0"/>
<accession>A0A3M2LTB0</accession>
<dbReference type="GO" id="GO:0016853">
    <property type="term" value="F:isomerase activity"/>
    <property type="evidence" value="ECO:0007669"/>
    <property type="project" value="UniProtKB-KW"/>
</dbReference>
<dbReference type="GO" id="GO:0006574">
    <property type="term" value="P:L-valine catabolic process"/>
    <property type="evidence" value="ECO:0007669"/>
    <property type="project" value="TreeGrafter"/>
</dbReference>
<organism evidence="6 7">
    <name type="scientific">Streptomyces triticirhizae</name>
    <dbReference type="NCBI Taxonomy" id="2483353"/>
    <lineage>
        <taxon>Bacteria</taxon>
        <taxon>Bacillati</taxon>
        <taxon>Actinomycetota</taxon>
        <taxon>Actinomycetes</taxon>
        <taxon>Kitasatosporales</taxon>
        <taxon>Streptomycetaceae</taxon>
        <taxon>Streptomyces</taxon>
    </lineage>
</organism>
<dbReference type="Pfam" id="PF16113">
    <property type="entry name" value="ECH_2"/>
    <property type="match status" value="1"/>
</dbReference>
<sequence>MSCGLPGVLGRPRRSVKTSRAVPVLAFGSRAAPRGPGRRRLVASTGPGERGRRNEGKDASVTTEEPEVLTSRAGRLGLLTLNRPRALNALNHPMVRVLTATLRAWAADPDVATVAIAGAGERGLCAGGDIRAIHADATSGTADAGAASAAFWRDEYRLNALIARFPKPYVALMDGIVMGGGVGLSAHGTLRVVTERSRVAMPETGIGFAPDVGGTWLLARAPGELGTHLALTGGEMTAGDAVHCGFADHFAEAHALPALLADLAHTPAAEAVAAHAGPVPPGELAAARPWIDACYAADTVEEILARLAARPEPAAQRAAATLATRSPTSLKVTLAAVRRARRLGGLEEALEGEYRTSRALLASPDLAEGVRAQVVDKDRNPRWRPATLAEVGAADVARYLAGPEHGEGLGLTDSQ</sequence>
<dbReference type="NCBIfam" id="NF004127">
    <property type="entry name" value="PRK05617.1"/>
    <property type="match status" value="1"/>
</dbReference>
<dbReference type="Proteomes" id="UP000278673">
    <property type="component" value="Unassembled WGS sequence"/>
</dbReference>
<evidence type="ECO:0000313" key="6">
    <source>
        <dbReference type="EMBL" id="RMI40090.1"/>
    </source>
</evidence>
<evidence type="ECO:0000256" key="3">
    <source>
        <dbReference type="ARBA" id="ARBA00022801"/>
    </source>
</evidence>
<dbReference type="InterPro" id="IPR032259">
    <property type="entry name" value="HIBYL-CoA-H"/>
</dbReference>
<dbReference type="Gene3D" id="3.90.226.10">
    <property type="entry name" value="2-enoyl-CoA Hydratase, Chain A, domain 1"/>
    <property type="match status" value="1"/>
</dbReference>
<dbReference type="EMBL" id="RFFJ01000062">
    <property type="protein sequence ID" value="RMI40090.1"/>
    <property type="molecule type" value="Genomic_DNA"/>
</dbReference>
<dbReference type="SUPFAM" id="SSF52096">
    <property type="entry name" value="ClpP/crotonase"/>
    <property type="match status" value="1"/>
</dbReference>
<feature type="region of interest" description="Disordered" evidence="4">
    <location>
        <begin position="29"/>
        <end position="67"/>
    </location>
</feature>
<keyword evidence="7" id="KW-1185">Reference proteome</keyword>
<gene>
    <name evidence="6" type="ORF">EBN88_13410</name>
</gene>
<keyword evidence="6" id="KW-0413">Isomerase</keyword>
<feature type="domain" description="Enoyl-CoA hydratase/isomerase" evidence="5">
    <location>
        <begin position="77"/>
        <end position="400"/>
    </location>
</feature>
<keyword evidence="3" id="KW-0378">Hydrolase</keyword>
<dbReference type="CDD" id="cd06558">
    <property type="entry name" value="crotonase-like"/>
    <property type="match status" value="1"/>
</dbReference>
<evidence type="ECO:0000256" key="1">
    <source>
        <dbReference type="ARBA" id="ARBA00001709"/>
    </source>
</evidence>